<dbReference type="Pfam" id="PF12520">
    <property type="entry name" value="DUF3723"/>
    <property type="match status" value="1"/>
</dbReference>
<dbReference type="Proteomes" id="UP000001261">
    <property type="component" value="Unassembled WGS sequence"/>
</dbReference>
<dbReference type="InterPro" id="IPR012337">
    <property type="entry name" value="RNaseH-like_sf"/>
</dbReference>
<dbReference type="Gene3D" id="3.30.420.10">
    <property type="entry name" value="Ribonuclease H-like superfamily/Ribonuclease H"/>
    <property type="match status" value="1"/>
</dbReference>
<accession>J3KFC7</accession>
<evidence type="ECO:0000313" key="2">
    <source>
        <dbReference type="Proteomes" id="UP000001261"/>
    </source>
</evidence>
<dbReference type="VEuPathDB" id="FungiDB:CIMG_05340"/>
<dbReference type="CDD" id="cd09276">
    <property type="entry name" value="Rnase_HI_RT_non_LTR"/>
    <property type="match status" value="1"/>
</dbReference>
<gene>
    <name evidence="1" type="ORF">CIMG_05340</name>
</gene>
<keyword evidence="2" id="KW-1185">Reference proteome</keyword>
<dbReference type="GO" id="GO:0003676">
    <property type="term" value="F:nucleic acid binding"/>
    <property type="evidence" value="ECO:0007669"/>
    <property type="project" value="InterPro"/>
</dbReference>
<evidence type="ECO:0000313" key="1">
    <source>
        <dbReference type="EMBL" id="EAS34316.3"/>
    </source>
</evidence>
<dbReference type="SUPFAM" id="SSF53098">
    <property type="entry name" value="Ribonuclease H-like"/>
    <property type="match status" value="1"/>
</dbReference>
<dbReference type="OrthoDB" id="4227485at2759"/>
<dbReference type="InterPro" id="IPR022198">
    <property type="entry name" value="DUF3723"/>
</dbReference>
<organism evidence="1 2">
    <name type="scientific">Coccidioides immitis (strain RS)</name>
    <name type="common">Valley fever fungus</name>
    <dbReference type="NCBI Taxonomy" id="246410"/>
    <lineage>
        <taxon>Eukaryota</taxon>
        <taxon>Fungi</taxon>
        <taxon>Dikarya</taxon>
        <taxon>Ascomycota</taxon>
        <taxon>Pezizomycotina</taxon>
        <taxon>Eurotiomycetes</taxon>
        <taxon>Eurotiomycetidae</taxon>
        <taxon>Onygenales</taxon>
        <taxon>Onygenaceae</taxon>
        <taxon>Coccidioides</taxon>
    </lineage>
</organism>
<reference evidence="2" key="1">
    <citation type="journal article" date="2009" name="Genome Res.">
        <title>Comparative genomic analyses of the human fungal pathogens Coccidioides and their relatives.</title>
        <authorList>
            <person name="Sharpton T.J."/>
            <person name="Stajich J.E."/>
            <person name="Rounsley S.D."/>
            <person name="Gardner M.J."/>
            <person name="Wortman J.R."/>
            <person name="Jordar V.S."/>
            <person name="Maiti R."/>
            <person name="Kodira C.D."/>
            <person name="Neafsey D.E."/>
            <person name="Zeng Q."/>
            <person name="Hung C.-Y."/>
            <person name="McMahan C."/>
            <person name="Muszewska A."/>
            <person name="Grynberg M."/>
            <person name="Mandel M.A."/>
            <person name="Kellner E.M."/>
            <person name="Barker B.M."/>
            <person name="Galgiani J.N."/>
            <person name="Orbach M.J."/>
            <person name="Kirkland T.N."/>
            <person name="Cole G.T."/>
            <person name="Henn M.R."/>
            <person name="Birren B.W."/>
            <person name="Taylor J.W."/>
        </authorList>
    </citation>
    <scope>NUCLEOTIDE SEQUENCE [LARGE SCALE GENOMIC DNA]</scope>
    <source>
        <strain evidence="2">RS</strain>
    </source>
</reference>
<name>J3KFC7_COCIM</name>
<dbReference type="InParanoid" id="J3KFC7"/>
<reference evidence="2" key="2">
    <citation type="journal article" date="2010" name="Genome Res.">
        <title>Population genomic sequencing of Coccidioides fungi reveals recent hybridization and transposon control.</title>
        <authorList>
            <person name="Neafsey D.E."/>
            <person name="Barker B.M."/>
            <person name="Sharpton T.J."/>
            <person name="Stajich J.E."/>
            <person name="Park D.J."/>
            <person name="Whiston E."/>
            <person name="Hung C.-Y."/>
            <person name="McMahan C."/>
            <person name="White J."/>
            <person name="Sykes S."/>
            <person name="Heiman D."/>
            <person name="Young S."/>
            <person name="Zeng Q."/>
            <person name="Abouelleil A."/>
            <person name="Aftuck L."/>
            <person name="Bessette D."/>
            <person name="Brown A."/>
            <person name="FitzGerald M."/>
            <person name="Lui A."/>
            <person name="Macdonald J.P."/>
            <person name="Priest M."/>
            <person name="Orbach M.J."/>
            <person name="Galgiani J.N."/>
            <person name="Kirkland T.N."/>
            <person name="Cole G.T."/>
            <person name="Birren B.W."/>
            <person name="Henn M.R."/>
            <person name="Taylor J.W."/>
            <person name="Rounsley S.D."/>
        </authorList>
    </citation>
    <scope>GENOME REANNOTATION</scope>
    <source>
        <strain evidence="2">RS</strain>
    </source>
</reference>
<proteinExistence type="predicted"/>
<dbReference type="GeneID" id="4565086"/>
<dbReference type="STRING" id="246410.J3KFC7"/>
<dbReference type="AlphaFoldDB" id="J3KFC7"/>
<dbReference type="RefSeq" id="XP_001245899.2">
    <property type="nucleotide sequence ID" value="XM_001245898.2"/>
</dbReference>
<dbReference type="InterPro" id="IPR036397">
    <property type="entry name" value="RNaseH_sf"/>
</dbReference>
<dbReference type="EMBL" id="GG704914">
    <property type="protein sequence ID" value="EAS34316.3"/>
    <property type="molecule type" value="Genomic_DNA"/>
</dbReference>
<dbReference type="KEGG" id="cim:CIMG_05340"/>
<sequence>MPVDHMSCDEAQKMRVCLLYVQLWLCAMRQFVVLFQDHQATAVNVYDLNCVRGPHRLAGVAQRLSYDSAEIRQLCCRETNETTARCDVEMCAPEQGLEHIFPNGQAGSTPALNHNGEDDVRRYNRPRASQLQNDGAYFFVGHVYGCDQPAAQRLTLFAVTREPINSPLTLVQRGTYSPSNPGLDDMEDITPPLAPGFEDFSAPLAQKTDISLHRSAIEILQMWYESSRTSLIVLFLFSSRSYYKFIRENVLQLRSTINLLAKDHYFMTSRKISGPGDGTSVKKRPTTVYAAELLGILMGLNLILTSSSRSKAAIFTDNQAALIALQNPRRSSGQSILLRIIDSLERANSQGLKEFYWIPAHHRIC</sequence>
<protein>
    <submittedName>
        <fullName evidence="1">Uncharacterized protein</fullName>
    </submittedName>
</protein>